<dbReference type="HOGENOM" id="CLU_1740937_0_0_1"/>
<name>K1XP34_MARBU</name>
<dbReference type="Proteomes" id="UP000006753">
    <property type="component" value="Unassembled WGS sequence"/>
</dbReference>
<organism evidence="2 3">
    <name type="scientific">Marssonina brunnea f. sp. multigermtubi (strain MB_m1)</name>
    <name type="common">Marssonina leaf spot fungus</name>
    <dbReference type="NCBI Taxonomy" id="1072389"/>
    <lineage>
        <taxon>Eukaryota</taxon>
        <taxon>Fungi</taxon>
        <taxon>Dikarya</taxon>
        <taxon>Ascomycota</taxon>
        <taxon>Pezizomycotina</taxon>
        <taxon>Leotiomycetes</taxon>
        <taxon>Helotiales</taxon>
        <taxon>Drepanopezizaceae</taxon>
        <taxon>Drepanopeziza</taxon>
    </lineage>
</organism>
<protein>
    <submittedName>
        <fullName evidence="2">Uncharacterized protein</fullName>
    </submittedName>
</protein>
<accession>K1XP34</accession>
<evidence type="ECO:0000313" key="3">
    <source>
        <dbReference type="Proteomes" id="UP000006753"/>
    </source>
</evidence>
<dbReference type="EMBL" id="JH921446">
    <property type="protein sequence ID" value="EKD14234.1"/>
    <property type="molecule type" value="Genomic_DNA"/>
</dbReference>
<keyword evidence="3" id="KW-1185">Reference proteome</keyword>
<feature type="compositionally biased region" description="Pro residues" evidence="1">
    <location>
        <begin position="33"/>
        <end position="42"/>
    </location>
</feature>
<dbReference type="KEGG" id="mbe:MBM_07464"/>
<proteinExistence type="predicted"/>
<dbReference type="InParanoid" id="K1XP34"/>
<dbReference type="AlphaFoldDB" id="K1XP34"/>
<evidence type="ECO:0000313" key="2">
    <source>
        <dbReference type="EMBL" id="EKD14234.1"/>
    </source>
</evidence>
<evidence type="ECO:0000256" key="1">
    <source>
        <dbReference type="SAM" id="MobiDB-lite"/>
    </source>
</evidence>
<feature type="compositionally biased region" description="Low complexity" evidence="1">
    <location>
        <begin position="19"/>
        <end position="32"/>
    </location>
</feature>
<gene>
    <name evidence="2" type="ORF">MBM_07464</name>
</gene>
<feature type="region of interest" description="Disordered" evidence="1">
    <location>
        <begin position="19"/>
        <end position="52"/>
    </location>
</feature>
<reference evidence="2 3" key="1">
    <citation type="journal article" date="2012" name="BMC Genomics">
        <title>Sequencing the genome of Marssonina brunnea reveals fungus-poplar co-evolution.</title>
        <authorList>
            <person name="Zhu S."/>
            <person name="Cao Y.-Z."/>
            <person name="Jiang C."/>
            <person name="Tan B.-Y."/>
            <person name="Wang Z."/>
            <person name="Feng S."/>
            <person name="Zhang L."/>
            <person name="Su X.-H."/>
            <person name="Brejova B."/>
            <person name="Vinar T."/>
            <person name="Xu M."/>
            <person name="Wang M.-X."/>
            <person name="Zhang S.-G."/>
            <person name="Huang M.-R."/>
            <person name="Wu R."/>
            <person name="Zhou Y."/>
        </authorList>
    </citation>
    <scope>NUCLEOTIDE SEQUENCE [LARGE SCALE GENOMIC DNA]</scope>
    <source>
        <strain evidence="2 3">MB_m1</strain>
    </source>
</reference>
<sequence>MAPSTSNRVSYDSRLALALTRTRSRSTRLNPTRPDPTPPPPAMQSFDAPGTDSPGLGSLLLLLWQHIPDSLLPANLYPTPFSMWRMQLTPDMGSCWAPAAEPCRAGGRDNLTYFCTDDVTRPFFLKYRYAKQHTSKLGAAAVTLGDNVIS</sequence>